<evidence type="ECO:0000313" key="13">
    <source>
        <dbReference type="EMBL" id="ALG80984.1"/>
    </source>
</evidence>
<gene>
    <name evidence="12" type="primary">fadH</name>
    <name evidence="13" type="ORF">HLASA_0068</name>
    <name evidence="12" type="ORF">HLASF_0068</name>
</gene>
<dbReference type="KEGG" id="hsf:HLASA_0068"/>
<dbReference type="SUPFAM" id="SSF51395">
    <property type="entry name" value="FMN-linked oxidoreductases"/>
    <property type="match status" value="1"/>
</dbReference>
<organism evidence="12 15">
    <name type="scientific">Halanaeroarchaeum sulfurireducens</name>
    <dbReference type="NCBI Taxonomy" id="1604004"/>
    <lineage>
        <taxon>Archaea</taxon>
        <taxon>Methanobacteriati</taxon>
        <taxon>Methanobacteriota</taxon>
        <taxon>Stenosarchaea group</taxon>
        <taxon>Halobacteria</taxon>
        <taxon>Halobacteriales</taxon>
        <taxon>Halobacteriaceae</taxon>
        <taxon>Halanaeroarchaeum</taxon>
    </lineage>
</organism>
<dbReference type="STRING" id="1604004.HLASA_0068"/>
<keyword evidence="9" id="KW-0411">Iron-sulfur</keyword>
<reference evidence="12 15" key="1">
    <citation type="journal article" date="2015" name="ISME J.">
        <title>Elemental sulfur and acetate can support life of a novel strictly anaerobic haloarchaeon.</title>
        <authorList>
            <person name="Sorokin D.Y."/>
            <person name="Kublanov I.V."/>
            <person name="Gavrilov S.N."/>
            <person name="Rojo D."/>
            <person name="Roman P."/>
            <person name="Golyshin P.N."/>
            <person name="Slepak V.Z."/>
            <person name="Smedile F."/>
            <person name="Ferrer M."/>
            <person name="Messina E."/>
            <person name="La Cono V."/>
            <person name="Yakimov M.M."/>
        </authorList>
    </citation>
    <scope>NUCLEOTIDE SEQUENCE [LARGE SCALE GENOMIC DNA]</scope>
    <source>
        <strain evidence="12 15">HSR2</strain>
    </source>
</reference>
<dbReference type="GeneID" id="26009443"/>
<feature type="domain" description="FAD/NAD(P)-binding" evidence="11">
    <location>
        <begin position="372"/>
        <end position="590"/>
    </location>
</feature>
<dbReference type="CDD" id="cd02803">
    <property type="entry name" value="OYE_like_FMN_family"/>
    <property type="match status" value="1"/>
</dbReference>
<dbReference type="InterPro" id="IPR001155">
    <property type="entry name" value="OxRdtase_FMN_N"/>
</dbReference>
<keyword evidence="15" id="KW-1185">Reference proteome</keyword>
<evidence type="ECO:0000256" key="5">
    <source>
        <dbReference type="ARBA" id="ARBA00022643"/>
    </source>
</evidence>
<evidence type="ECO:0000256" key="2">
    <source>
        <dbReference type="ARBA" id="ARBA00001966"/>
    </source>
</evidence>
<dbReference type="InterPro" id="IPR051793">
    <property type="entry name" value="NADH:flavin_oxidoreductase"/>
</dbReference>
<evidence type="ECO:0000256" key="9">
    <source>
        <dbReference type="ARBA" id="ARBA00023014"/>
    </source>
</evidence>
<dbReference type="AlphaFoldDB" id="A0A0F7P7A8"/>
<protein>
    <submittedName>
        <fullName evidence="12">NADH:flavin oxidoreductase</fullName>
        <ecNumber evidence="12">1.3.1.34</ecNumber>
    </submittedName>
</protein>
<keyword evidence="4" id="KW-0285">Flavoprotein</keyword>
<dbReference type="OrthoDB" id="122964at2157"/>
<keyword evidence="8" id="KW-0408">Iron</keyword>
<sequence length="626" mass="67277">MHIGTEKLRNEFVMAPIKTGYSDGDGSVTDRHLQFYRRRADHLGAITPEPLYLDERLRELPTQMGIDDDDAIPGLRDLTDAIHDGGAKAIAHLNHPGRMANGNIEGNVHLSASATTCERTGITPERMSKDDIDEAVSLFEDAARRAEEAGFDVLELQFSHGYLVAQFLSPAVNDRDDEYGGSFENRARFGFEVLDAVQSATDLPVMIRLTADDKVEGGIDFPEARELAGRLEDRGADAFHVTAGSLCANPPYFFQHMFTPKGELWEYADTLGNDVSVPVAAVGRINEHQDIETIQSDTNADLVAVGRALVADPDFVGKYLGEVDGPVRPCMACSDGCLGGVKSGEGLGCVINPAVGDEDELRFEPTAEPREYAIVGGGPAGMTAAEVLSERGHEVDLYESDELGGAFRWAPLPPGKDSLQKGLDYLETVVETADDVDVIRDEATESTLEDYDGAVIATGSEPMIPPIEGLDTVEYDGAEILDAEAMPADERVMVIGGGFIGLETADALAEAGNEVIVVELLSDVGRGMISLEKGPVLSKLEKTDSVSIHKETDLQEVAEETAVATKDGEELSWEGIDRYVVATGVQSYDPFDYDELSIPTETVGDAAEPGRAEDAIASAYETAQSL</sequence>
<dbReference type="SUPFAM" id="SSF51905">
    <property type="entry name" value="FAD/NAD(P)-binding domain"/>
    <property type="match status" value="1"/>
</dbReference>
<keyword evidence="6" id="KW-0479">Metal-binding</keyword>
<dbReference type="Proteomes" id="UP000060390">
    <property type="component" value="Chromosome"/>
</dbReference>
<dbReference type="PANTHER" id="PTHR42917">
    <property type="entry name" value="2,4-DIENOYL-COA REDUCTASE"/>
    <property type="match status" value="1"/>
</dbReference>
<feature type="domain" description="NADH:flavin oxidoreductase/NADH oxidase N-terminal" evidence="10">
    <location>
        <begin position="2"/>
        <end position="318"/>
    </location>
</feature>
<dbReference type="PRINTS" id="PR00368">
    <property type="entry name" value="FADPNR"/>
</dbReference>
<evidence type="ECO:0000256" key="4">
    <source>
        <dbReference type="ARBA" id="ARBA00022630"/>
    </source>
</evidence>
<evidence type="ECO:0000259" key="10">
    <source>
        <dbReference type="Pfam" id="PF00724"/>
    </source>
</evidence>
<comment type="similarity">
    <text evidence="3">In the N-terminal section; belongs to the NADH:flavin oxidoreductase/NADH oxidase family.</text>
</comment>
<dbReference type="EMBL" id="CP008874">
    <property type="protein sequence ID" value="AKH96582.1"/>
    <property type="molecule type" value="Genomic_DNA"/>
</dbReference>
<dbReference type="PANTHER" id="PTHR42917:SF2">
    <property type="entry name" value="2,4-DIENOYL-COA REDUCTASE [(2E)-ENOYL-COA-PRODUCING]"/>
    <property type="match status" value="1"/>
</dbReference>
<dbReference type="PRINTS" id="PR00411">
    <property type="entry name" value="PNDRDTASEI"/>
</dbReference>
<evidence type="ECO:0000256" key="8">
    <source>
        <dbReference type="ARBA" id="ARBA00023004"/>
    </source>
</evidence>
<evidence type="ECO:0000256" key="7">
    <source>
        <dbReference type="ARBA" id="ARBA00023002"/>
    </source>
</evidence>
<dbReference type="InterPro" id="IPR036188">
    <property type="entry name" value="FAD/NAD-bd_sf"/>
</dbReference>
<dbReference type="KEGG" id="hsu:HLASF_0068"/>
<dbReference type="InterPro" id="IPR023753">
    <property type="entry name" value="FAD/NAD-binding_dom"/>
</dbReference>
<dbReference type="GO" id="GO:0046872">
    <property type="term" value="F:metal ion binding"/>
    <property type="evidence" value="ECO:0007669"/>
    <property type="project" value="UniProtKB-KW"/>
</dbReference>
<dbReference type="Pfam" id="PF00724">
    <property type="entry name" value="Oxidored_FMN"/>
    <property type="match status" value="1"/>
</dbReference>
<evidence type="ECO:0000313" key="12">
    <source>
        <dbReference type="EMBL" id="AKH96582.1"/>
    </source>
</evidence>
<evidence type="ECO:0000313" key="14">
    <source>
        <dbReference type="Proteomes" id="UP000060390"/>
    </source>
</evidence>
<dbReference type="RefSeq" id="WP_050047434.1">
    <property type="nucleotide sequence ID" value="NZ_CP008874.1"/>
</dbReference>
<keyword evidence="7 12" id="KW-0560">Oxidoreductase</keyword>
<proteinExistence type="inferred from homology"/>
<dbReference type="EMBL" id="CP011564">
    <property type="protein sequence ID" value="ALG80984.1"/>
    <property type="molecule type" value="Genomic_DNA"/>
</dbReference>
<dbReference type="EC" id="1.3.1.34" evidence="12"/>
<reference evidence="13 14" key="3">
    <citation type="journal article" date="2016" name="Stand. Genomic Sci.">
        <title>Complete genome sequence of 'Halanaeroarchaeum sulfurireducens' M27-SA2, a sulfur-reducing and acetate-oxidizing haloarchaeon from the deep-sea hypersaline anoxic lake Medee.</title>
        <authorList>
            <person name="Messina E."/>
            <person name="Sorokin D.Y."/>
            <person name="Kublanov I.V."/>
            <person name="Toshchakov S."/>
            <person name="Lopatina A."/>
            <person name="Arcadi E."/>
            <person name="Smedile F."/>
            <person name="La Spada G."/>
            <person name="La Cono V."/>
            <person name="Yakimov M.M."/>
        </authorList>
    </citation>
    <scope>NUCLEOTIDE SEQUENCE [LARGE SCALE GENOMIC DNA]</scope>
    <source>
        <strain evidence="13 14">M27-SA2</strain>
    </source>
</reference>
<evidence type="ECO:0000256" key="6">
    <source>
        <dbReference type="ARBA" id="ARBA00022723"/>
    </source>
</evidence>
<dbReference type="Gene3D" id="3.50.50.60">
    <property type="entry name" value="FAD/NAD(P)-binding domain"/>
    <property type="match status" value="1"/>
</dbReference>
<dbReference type="Proteomes" id="UP000069906">
    <property type="component" value="Chromosome"/>
</dbReference>
<dbReference type="Gene3D" id="3.40.50.720">
    <property type="entry name" value="NAD(P)-binding Rossmann-like Domain"/>
    <property type="match status" value="1"/>
</dbReference>
<accession>A0A0F7P7A8</accession>
<evidence type="ECO:0000256" key="1">
    <source>
        <dbReference type="ARBA" id="ARBA00001917"/>
    </source>
</evidence>
<comment type="cofactor">
    <cofactor evidence="1">
        <name>FMN</name>
        <dbReference type="ChEBI" id="CHEBI:58210"/>
    </cofactor>
</comment>
<evidence type="ECO:0000313" key="15">
    <source>
        <dbReference type="Proteomes" id="UP000069906"/>
    </source>
</evidence>
<name>A0A0F7P7A8_9EURY</name>
<keyword evidence="5" id="KW-0288">FMN</keyword>
<comment type="cofactor">
    <cofactor evidence="2">
        <name>[4Fe-4S] cluster</name>
        <dbReference type="ChEBI" id="CHEBI:49883"/>
    </cofactor>
</comment>
<reference evidence="14" key="2">
    <citation type="submission" date="2015-05" db="EMBL/GenBank/DDBJ databases">
        <title>Complete genome sequence of Halanaeroarchaeum sulfurireducens type strain M27-SA2, a sulfate-reducer haloarchaeon from marine anoxic lake Medee.</title>
        <authorList>
            <person name="Messina E."/>
            <person name="Kublanov I.V."/>
            <person name="Toshchakov S."/>
            <person name="Arcadi E."/>
            <person name="La Spada G."/>
            <person name="La Cono V."/>
            <person name="Yakimov M.M."/>
        </authorList>
    </citation>
    <scope>NUCLEOTIDE SEQUENCE [LARGE SCALE GENOMIC DNA]</scope>
    <source>
        <strain evidence="14">M27-SA2</strain>
    </source>
</reference>
<dbReference type="InterPro" id="IPR013785">
    <property type="entry name" value="Aldolase_TIM"/>
</dbReference>
<evidence type="ECO:0000259" key="11">
    <source>
        <dbReference type="Pfam" id="PF07992"/>
    </source>
</evidence>
<dbReference type="HOGENOM" id="CLU_012153_1_1_2"/>
<evidence type="ECO:0000256" key="3">
    <source>
        <dbReference type="ARBA" id="ARBA00011048"/>
    </source>
</evidence>
<dbReference type="GO" id="GO:0010181">
    <property type="term" value="F:FMN binding"/>
    <property type="evidence" value="ECO:0007669"/>
    <property type="project" value="InterPro"/>
</dbReference>
<dbReference type="GO" id="GO:0051536">
    <property type="term" value="F:iron-sulfur cluster binding"/>
    <property type="evidence" value="ECO:0007669"/>
    <property type="project" value="UniProtKB-KW"/>
</dbReference>
<dbReference type="Pfam" id="PF07992">
    <property type="entry name" value="Pyr_redox_2"/>
    <property type="match status" value="1"/>
</dbReference>
<dbReference type="Gene3D" id="3.20.20.70">
    <property type="entry name" value="Aldolase class I"/>
    <property type="match status" value="1"/>
</dbReference>
<dbReference type="GO" id="GO:0008670">
    <property type="term" value="F:2,4-dienoyl-CoA reductase (NADPH) activity"/>
    <property type="evidence" value="ECO:0007669"/>
    <property type="project" value="UniProtKB-EC"/>
</dbReference>